<dbReference type="SUPFAM" id="SSF56925">
    <property type="entry name" value="OMPA-like"/>
    <property type="match status" value="1"/>
</dbReference>
<evidence type="ECO:0000313" key="4">
    <source>
        <dbReference type="EMBL" id="SDK93439.1"/>
    </source>
</evidence>
<protein>
    <submittedName>
        <fullName evidence="4">Opacity protein</fullName>
    </submittedName>
</protein>
<dbReference type="InterPro" id="IPR027385">
    <property type="entry name" value="Beta-barrel_OMP"/>
</dbReference>
<keyword evidence="1 2" id="KW-0732">Signal</keyword>
<dbReference type="STRING" id="525640.SAMN04487971_104147"/>
<organism evidence="4 5">
    <name type="scientific">Paracoccus chinensis</name>
    <dbReference type="NCBI Taxonomy" id="525640"/>
    <lineage>
        <taxon>Bacteria</taxon>
        <taxon>Pseudomonadati</taxon>
        <taxon>Pseudomonadota</taxon>
        <taxon>Alphaproteobacteria</taxon>
        <taxon>Rhodobacterales</taxon>
        <taxon>Paracoccaceae</taxon>
        <taxon>Paracoccus</taxon>
    </lineage>
</organism>
<keyword evidence="5" id="KW-1185">Reference proteome</keyword>
<dbReference type="RefSeq" id="WP_245688696.1">
    <property type="nucleotide sequence ID" value="NZ_FNGE01000004.1"/>
</dbReference>
<sequence>MMKTTFLAALISGSAAAAMAGGYAAPVVEVAPAAPVVVAAEQPTGDWTGFYAGLQYGKTEADIDGIDVDGDNYGVHVGYLRDFGRFVGGAELSYDKLDDFDIGGIDVDDLVGDVDGNLLRAKLLAGYDAGQLLPYAAISLARGELEFDGEDGSETGLGFGLGVKYMATPRFMLGAEWMRNSFEVDNGAGSDTDVDLDTLSLNASFRF</sequence>
<dbReference type="EMBL" id="FNGE01000004">
    <property type="protein sequence ID" value="SDK93439.1"/>
    <property type="molecule type" value="Genomic_DNA"/>
</dbReference>
<proteinExistence type="predicted"/>
<accession>A0A1G9FYJ2</accession>
<dbReference type="Proteomes" id="UP000199555">
    <property type="component" value="Unassembled WGS sequence"/>
</dbReference>
<evidence type="ECO:0000256" key="2">
    <source>
        <dbReference type="SAM" id="SignalP"/>
    </source>
</evidence>
<reference evidence="5" key="1">
    <citation type="submission" date="2016-10" db="EMBL/GenBank/DDBJ databases">
        <authorList>
            <person name="Varghese N."/>
            <person name="Submissions S."/>
        </authorList>
    </citation>
    <scope>NUCLEOTIDE SEQUENCE [LARGE SCALE GENOMIC DNA]</scope>
    <source>
        <strain evidence="5">CGMCC 1.7655</strain>
    </source>
</reference>
<dbReference type="Gene3D" id="2.40.160.20">
    <property type="match status" value="1"/>
</dbReference>
<feature type="domain" description="Outer membrane protein beta-barrel" evidence="3">
    <location>
        <begin position="33"/>
        <end position="207"/>
    </location>
</feature>
<evidence type="ECO:0000313" key="5">
    <source>
        <dbReference type="Proteomes" id="UP000199555"/>
    </source>
</evidence>
<evidence type="ECO:0000256" key="1">
    <source>
        <dbReference type="ARBA" id="ARBA00022729"/>
    </source>
</evidence>
<evidence type="ECO:0000259" key="3">
    <source>
        <dbReference type="Pfam" id="PF13505"/>
    </source>
</evidence>
<dbReference type="Pfam" id="PF13505">
    <property type="entry name" value="OMP_b-brl"/>
    <property type="match status" value="1"/>
</dbReference>
<feature type="chain" id="PRO_5011580724" evidence="2">
    <location>
        <begin position="21"/>
        <end position="207"/>
    </location>
</feature>
<dbReference type="AlphaFoldDB" id="A0A1G9FYJ2"/>
<name>A0A1G9FYJ2_9RHOB</name>
<feature type="signal peptide" evidence="2">
    <location>
        <begin position="1"/>
        <end position="20"/>
    </location>
</feature>
<gene>
    <name evidence="4" type="ORF">SAMN04487971_104147</name>
</gene>
<dbReference type="InterPro" id="IPR011250">
    <property type="entry name" value="OMP/PagP_B-barrel"/>
</dbReference>